<accession>A0A422QFS4</accession>
<organism evidence="2 3">
    <name type="scientific">Massilia aurea</name>
    <dbReference type="NCBI Taxonomy" id="373040"/>
    <lineage>
        <taxon>Bacteria</taxon>
        <taxon>Pseudomonadati</taxon>
        <taxon>Pseudomonadota</taxon>
        <taxon>Betaproteobacteria</taxon>
        <taxon>Burkholderiales</taxon>
        <taxon>Oxalobacteraceae</taxon>
        <taxon>Telluria group</taxon>
        <taxon>Massilia</taxon>
    </lineage>
</organism>
<protein>
    <recommendedName>
        <fullName evidence="1">Lcl C-terminal domain-containing protein</fullName>
    </recommendedName>
</protein>
<dbReference type="Proteomes" id="UP000283254">
    <property type="component" value="Unassembled WGS sequence"/>
</dbReference>
<evidence type="ECO:0000313" key="3">
    <source>
        <dbReference type="Proteomes" id="UP000283254"/>
    </source>
</evidence>
<proteinExistence type="predicted"/>
<evidence type="ECO:0000313" key="2">
    <source>
        <dbReference type="EMBL" id="RNF28830.1"/>
    </source>
</evidence>
<name>A0A422QFS4_9BURK</name>
<dbReference type="InterPro" id="IPR011460">
    <property type="entry name" value="Lcl_C"/>
</dbReference>
<feature type="domain" description="Lcl C-terminal" evidence="1">
    <location>
        <begin position="222"/>
        <end position="320"/>
    </location>
</feature>
<dbReference type="RefSeq" id="WP_183407526.1">
    <property type="nucleotide sequence ID" value="NZ_JSAB01000287.1"/>
</dbReference>
<dbReference type="EMBL" id="JSAB01000287">
    <property type="protein sequence ID" value="RNF28830.1"/>
    <property type="molecule type" value="Genomic_DNA"/>
</dbReference>
<gene>
    <name evidence="2" type="ORF">NM04_21070</name>
</gene>
<sequence>MDLIPASEVPDVQIAQSPVWVDRAKGNFSATGFTSYSTNAYGDLMAAAGLAKPDPAKAIRNYRALVVVLTDKAQLTNEVTTKLTSSITQFTIPSVADSSWSHNGVLLLHNFWMATGGRATYAMNQASNWRKQEAPNCQISENYGTVAPGANVQPSASCAPTASDYIWSPQGSGISQNATVTVSPTQSTTYTVKGVNSFGQGATASLQVQVVPGLPKNLPGGYVWYKNRSWAPVALGAARLSYANALAYCSTTALNDQTGWRLPTRDELEGLLKAGVTPPPSAQPIAWTSTPYSPTEQYVLDLESHTLYRSTTASLSAAMCIR</sequence>
<evidence type="ECO:0000259" key="1">
    <source>
        <dbReference type="Pfam" id="PF07603"/>
    </source>
</evidence>
<dbReference type="AlphaFoldDB" id="A0A422QFS4"/>
<keyword evidence="3" id="KW-1185">Reference proteome</keyword>
<reference evidence="2" key="1">
    <citation type="submission" date="2014-10" db="EMBL/GenBank/DDBJ databases">
        <title>Massilia sp. genome.</title>
        <authorList>
            <person name="Xu B."/>
            <person name="Dai L."/>
            <person name="Huang Z."/>
        </authorList>
    </citation>
    <scope>NUCLEOTIDE SEQUENCE [LARGE SCALE GENOMIC DNA]</scope>
    <source>
        <strain evidence="2">CFS-1</strain>
    </source>
</reference>
<dbReference type="Pfam" id="PF07603">
    <property type="entry name" value="Lcl_C"/>
    <property type="match status" value="1"/>
</dbReference>
<comment type="caution">
    <text evidence="2">The sequence shown here is derived from an EMBL/GenBank/DDBJ whole genome shotgun (WGS) entry which is preliminary data.</text>
</comment>